<evidence type="ECO:0000313" key="1">
    <source>
        <dbReference type="EMBL" id="KND97637.1"/>
    </source>
</evidence>
<proteinExistence type="predicted"/>
<organism evidence="1 2">
    <name type="scientific">Candidozyma auris</name>
    <name type="common">Yeast</name>
    <name type="synonym">Candida auris</name>
    <dbReference type="NCBI Taxonomy" id="498019"/>
    <lineage>
        <taxon>Eukaryota</taxon>
        <taxon>Fungi</taxon>
        <taxon>Dikarya</taxon>
        <taxon>Ascomycota</taxon>
        <taxon>Saccharomycotina</taxon>
        <taxon>Pichiomycetes</taxon>
        <taxon>Metschnikowiaceae</taxon>
        <taxon>Candidozyma</taxon>
    </lineage>
</organism>
<dbReference type="VEuPathDB" id="FungiDB:QG37_06036"/>
<dbReference type="Proteomes" id="UP000037122">
    <property type="component" value="Unassembled WGS sequence"/>
</dbReference>
<comment type="caution">
    <text evidence="1">The sequence shown here is derived from an EMBL/GenBank/DDBJ whole genome shotgun (WGS) entry which is preliminary data.</text>
</comment>
<dbReference type="EMBL" id="LGST01000041">
    <property type="protein sequence ID" value="KND97637.1"/>
    <property type="molecule type" value="Genomic_DNA"/>
</dbReference>
<evidence type="ECO:0000313" key="2">
    <source>
        <dbReference type="Proteomes" id="UP000037122"/>
    </source>
</evidence>
<protein>
    <submittedName>
        <fullName evidence="1">Uncharacterized protein</fullName>
    </submittedName>
</protein>
<gene>
    <name evidence="1" type="ORF">QG37_06036</name>
</gene>
<sequence>MFLGHLGSVPPRGSEVAGELVSLRVVDVAGREGGDFVTLVNQALQLGGEIASVWGLGRLTHVQRRDTYRVSGSQDSVLLLVVQHPGEHTVQVFGGVDVVLLGQGNDGLTVGVRLVWVVGELCSQLDVVVDFTVDGQRVTAIWRSDGLGARVQADDGQSLVAQDGGVRNNVTRPVGASVSDFFGVFKSDILELVDVGLPVGGVYSTHNALGRRVKRGWRWF</sequence>
<name>A0A0L0NTX9_CANAR</name>
<accession>A0A0L0NTX9</accession>
<dbReference type="AlphaFoldDB" id="A0A0L0NTX9"/>
<reference evidence="2" key="1">
    <citation type="journal article" date="2015" name="BMC Genomics">
        <title>Draft genome of a commonly misdiagnosed multidrug resistant pathogen Candida auris.</title>
        <authorList>
            <person name="Chatterjee S."/>
            <person name="Alampalli S.V."/>
            <person name="Nageshan R.K."/>
            <person name="Chettiar S.T."/>
            <person name="Joshi S."/>
            <person name="Tatu U.S."/>
        </authorList>
    </citation>
    <scope>NUCLEOTIDE SEQUENCE [LARGE SCALE GENOMIC DNA]</scope>
    <source>
        <strain evidence="2">6684</strain>
    </source>
</reference>